<dbReference type="EMBL" id="CP036276">
    <property type="protein sequence ID" value="QDU43175.1"/>
    <property type="molecule type" value="Genomic_DNA"/>
</dbReference>
<reference evidence="2 3" key="1">
    <citation type="submission" date="2019-02" db="EMBL/GenBank/DDBJ databases">
        <title>Deep-cultivation of Planctomycetes and their phenomic and genomic characterization uncovers novel biology.</title>
        <authorList>
            <person name="Wiegand S."/>
            <person name="Jogler M."/>
            <person name="Boedeker C."/>
            <person name="Pinto D."/>
            <person name="Vollmers J."/>
            <person name="Rivas-Marin E."/>
            <person name="Kohn T."/>
            <person name="Peeters S.H."/>
            <person name="Heuer A."/>
            <person name="Rast P."/>
            <person name="Oberbeckmann S."/>
            <person name="Bunk B."/>
            <person name="Jeske O."/>
            <person name="Meyerdierks A."/>
            <person name="Storesund J.E."/>
            <person name="Kallscheuer N."/>
            <person name="Luecker S."/>
            <person name="Lage O.M."/>
            <person name="Pohl T."/>
            <person name="Merkel B.J."/>
            <person name="Hornburger P."/>
            <person name="Mueller R.-W."/>
            <person name="Bruemmer F."/>
            <person name="Labrenz M."/>
            <person name="Spormann A.M."/>
            <person name="Op den Camp H."/>
            <person name="Overmann J."/>
            <person name="Amann R."/>
            <person name="Jetten M.S.M."/>
            <person name="Mascher T."/>
            <person name="Medema M.H."/>
            <person name="Devos D.P."/>
            <person name="Kaster A.-K."/>
            <person name="Ovreas L."/>
            <person name="Rohde M."/>
            <person name="Galperin M.Y."/>
            <person name="Jogler C."/>
        </authorList>
    </citation>
    <scope>NUCLEOTIDE SEQUENCE [LARGE SCALE GENOMIC DNA]</scope>
    <source>
        <strain evidence="2 3">Mal52</strain>
    </source>
</reference>
<evidence type="ECO:0000313" key="3">
    <source>
        <dbReference type="Proteomes" id="UP000319383"/>
    </source>
</evidence>
<evidence type="ECO:0000313" key="2">
    <source>
        <dbReference type="EMBL" id="QDU43175.1"/>
    </source>
</evidence>
<keyword evidence="3" id="KW-1185">Reference proteome</keyword>
<dbReference type="KEGG" id="sdyn:Mal52_16470"/>
<keyword evidence="1" id="KW-0732">Signal</keyword>
<dbReference type="Proteomes" id="UP000319383">
    <property type="component" value="Chromosome"/>
</dbReference>
<feature type="signal peptide" evidence="1">
    <location>
        <begin position="1"/>
        <end position="25"/>
    </location>
</feature>
<sequence length="157" mass="17465" precursor="true">MTRRIMCAALAGVALTLIVSQAAQAGDIFFSDKGYNGGPGMTAPVMNAGLYPMPVQTVPRRMGGTYITNPAFYPHEYLYAHEHHYLAPPFYYKHKTGPFGLPGKHLRNRCNDECGEDVCPRCGMSGCKGHCKLKGTEIIVKYKRKRSIFKTLFLPPH</sequence>
<dbReference type="AlphaFoldDB" id="A0A517ZL77"/>
<organism evidence="2 3">
    <name type="scientific">Symmachiella dynata</name>
    <dbReference type="NCBI Taxonomy" id="2527995"/>
    <lineage>
        <taxon>Bacteria</taxon>
        <taxon>Pseudomonadati</taxon>
        <taxon>Planctomycetota</taxon>
        <taxon>Planctomycetia</taxon>
        <taxon>Planctomycetales</taxon>
        <taxon>Planctomycetaceae</taxon>
        <taxon>Symmachiella</taxon>
    </lineage>
</organism>
<feature type="chain" id="PRO_5021756856" evidence="1">
    <location>
        <begin position="26"/>
        <end position="157"/>
    </location>
</feature>
<accession>A0A517ZL77</accession>
<protein>
    <submittedName>
        <fullName evidence="2">Uncharacterized protein</fullName>
    </submittedName>
</protein>
<dbReference type="OrthoDB" id="215533at2"/>
<name>A0A517ZL77_9PLAN</name>
<evidence type="ECO:0000256" key="1">
    <source>
        <dbReference type="SAM" id="SignalP"/>
    </source>
</evidence>
<dbReference type="RefSeq" id="WP_145375293.1">
    <property type="nucleotide sequence ID" value="NZ_CAXBED010000159.1"/>
</dbReference>
<gene>
    <name evidence="2" type="ORF">Mal52_16470</name>
</gene>
<proteinExistence type="predicted"/>